<gene>
    <name evidence="2" type="ORF">QQS35_22005</name>
</gene>
<keyword evidence="2" id="KW-0808">Transferase</keyword>
<dbReference type="EC" id="2.-.-.-" evidence="2"/>
<dbReference type="SUPFAM" id="SSF55729">
    <property type="entry name" value="Acyl-CoA N-acyltransferases (Nat)"/>
    <property type="match status" value="1"/>
</dbReference>
<dbReference type="PANTHER" id="PTHR43792:SF9">
    <property type="entry name" value="RIBOSOMAL-PROTEIN-ALANINE ACETYLTRANSFERASE"/>
    <property type="match status" value="1"/>
</dbReference>
<dbReference type="Pfam" id="PF13302">
    <property type="entry name" value="Acetyltransf_3"/>
    <property type="match status" value="1"/>
</dbReference>
<dbReference type="InterPro" id="IPR016181">
    <property type="entry name" value="Acyl_CoA_acyltransferase"/>
</dbReference>
<dbReference type="Gene3D" id="3.40.630.30">
    <property type="match status" value="1"/>
</dbReference>
<dbReference type="PROSITE" id="PS51186">
    <property type="entry name" value="GNAT"/>
    <property type="match status" value="1"/>
</dbReference>
<evidence type="ECO:0000313" key="3">
    <source>
        <dbReference type="Proteomes" id="UP001235343"/>
    </source>
</evidence>
<sequence length="179" mass="21083">MRFPTLETERLKLVQIGKEYTKSFFEIMSKDEVIKYYGMDKVNSIHEASKIIESFHNTYKCNRGIRWGLITKNKDEFIGTIGLNNLNAWSKKTEVGYELHPDFWNRGLTSEAMKEVLRYSFEELNLFRVGAVTFPDNTASINLLKKIGFMEEGRLRGYLYQNYQSHDALIFSLLKKEWK</sequence>
<comment type="caution">
    <text evidence="2">The sequence shown here is derived from an EMBL/GenBank/DDBJ whole genome shotgun (WGS) entry which is preliminary data.</text>
</comment>
<accession>A0ABT7LB82</accession>
<dbReference type="InterPro" id="IPR051531">
    <property type="entry name" value="N-acetyltransferase"/>
</dbReference>
<evidence type="ECO:0000259" key="1">
    <source>
        <dbReference type="PROSITE" id="PS51186"/>
    </source>
</evidence>
<dbReference type="InterPro" id="IPR000182">
    <property type="entry name" value="GNAT_dom"/>
</dbReference>
<keyword evidence="3" id="KW-1185">Reference proteome</keyword>
<protein>
    <submittedName>
        <fullName evidence="2">GNAT family protein</fullName>
        <ecNumber evidence="2">2.-.-.-</ecNumber>
    </submittedName>
</protein>
<dbReference type="EMBL" id="JASTZU010000063">
    <property type="protein sequence ID" value="MDL4843117.1"/>
    <property type="molecule type" value="Genomic_DNA"/>
</dbReference>
<evidence type="ECO:0000313" key="2">
    <source>
        <dbReference type="EMBL" id="MDL4843117.1"/>
    </source>
</evidence>
<dbReference type="RefSeq" id="WP_285934411.1">
    <property type="nucleotide sequence ID" value="NZ_JASTZU010000063.1"/>
</dbReference>
<organism evidence="2 3">
    <name type="scientific">Aquibacillus rhizosphaerae</name>
    <dbReference type="NCBI Taxonomy" id="3051431"/>
    <lineage>
        <taxon>Bacteria</taxon>
        <taxon>Bacillati</taxon>
        <taxon>Bacillota</taxon>
        <taxon>Bacilli</taxon>
        <taxon>Bacillales</taxon>
        <taxon>Bacillaceae</taxon>
        <taxon>Aquibacillus</taxon>
    </lineage>
</organism>
<proteinExistence type="predicted"/>
<name>A0ABT7LB82_9BACI</name>
<dbReference type="Proteomes" id="UP001235343">
    <property type="component" value="Unassembled WGS sequence"/>
</dbReference>
<feature type="domain" description="N-acetyltransferase" evidence="1">
    <location>
        <begin position="11"/>
        <end position="176"/>
    </location>
</feature>
<dbReference type="PANTHER" id="PTHR43792">
    <property type="entry name" value="GNAT FAMILY, PUTATIVE (AFU_ORTHOLOGUE AFUA_3G00765)-RELATED-RELATED"/>
    <property type="match status" value="1"/>
</dbReference>
<reference evidence="2 3" key="1">
    <citation type="submission" date="2023-06" db="EMBL/GenBank/DDBJ databases">
        <title>Aquibacillus rhizosphaerae LR5S19.</title>
        <authorList>
            <person name="Sun J.-Q."/>
        </authorList>
    </citation>
    <scope>NUCLEOTIDE SEQUENCE [LARGE SCALE GENOMIC DNA]</scope>
    <source>
        <strain evidence="2 3">LR5S19</strain>
    </source>
</reference>
<dbReference type="GO" id="GO:0016740">
    <property type="term" value="F:transferase activity"/>
    <property type="evidence" value="ECO:0007669"/>
    <property type="project" value="UniProtKB-KW"/>
</dbReference>